<feature type="region of interest" description="Disordered" evidence="16">
    <location>
        <begin position="212"/>
        <end position="240"/>
    </location>
</feature>
<dbReference type="PANTHER" id="PTHR11207">
    <property type="entry name" value="RIBONUCLEASE III"/>
    <property type="match status" value="1"/>
</dbReference>
<comment type="similarity">
    <text evidence="3">Belongs to the ribonuclease III family.</text>
</comment>
<organism evidence="19 20">
    <name type="scientific">Syntrophus gentianae</name>
    <dbReference type="NCBI Taxonomy" id="43775"/>
    <lineage>
        <taxon>Bacteria</taxon>
        <taxon>Pseudomonadati</taxon>
        <taxon>Thermodesulfobacteriota</taxon>
        <taxon>Syntrophia</taxon>
        <taxon>Syntrophales</taxon>
        <taxon>Syntrophaceae</taxon>
        <taxon>Syntrophus</taxon>
    </lineage>
</organism>
<evidence type="ECO:0000313" key="19">
    <source>
        <dbReference type="EMBL" id="SEM43153.1"/>
    </source>
</evidence>
<dbReference type="OrthoDB" id="9805026at2"/>
<dbReference type="PROSITE" id="PS50142">
    <property type="entry name" value="RNASE_3_2"/>
    <property type="match status" value="1"/>
</dbReference>
<keyword evidence="5 15" id="KW-0963">Cytoplasm</keyword>
<evidence type="ECO:0000256" key="2">
    <source>
        <dbReference type="ARBA" id="ARBA00004496"/>
    </source>
</evidence>
<protein>
    <recommendedName>
        <fullName evidence="15">Ribonuclease 3</fullName>
        <ecNumber evidence="15">3.1.26.3</ecNumber>
    </recommendedName>
    <alternativeName>
        <fullName evidence="15">Ribonuclease III</fullName>
        <shortName evidence="15">RNase III</shortName>
    </alternativeName>
</protein>
<dbReference type="Gene3D" id="3.30.160.20">
    <property type="match status" value="1"/>
</dbReference>
<comment type="cofactor">
    <cofactor evidence="15">
        <name>Mg(2+)</name>
        <dbReference type="ChEBI" id="CHEBI:18420"/>
    </cofactor>
</comment>
<evidence type="ECO:0000256" key="5">
    <source>
        <dbReference type="ARBA" id="ARBA00022490"/>
    </source>
</evidence>
<dbReference type="InterPro" id="IPR036389">
    <property type="entry name" value="RNase_III_sf"/>
</dbReference>
<feature type="active site" evidence="15">
    <location>
        <position position="127"/>
    </location>
</feature>
<feature type="active site" evidence="15">
    <location>
        <position position="55"/>
    </location>
</feature>
<comment type="subcellular location">
    <subcellularLocation>
        <location evidence="2 15">Cytoplasm</location>
    </subcellularLocation>
</comment>
<dbReference type="GO" id="GO:0006397">
    <property type="term" value="P:mRNA processing"/>
    <property type="evidence" value="ECO:0007669"/>
    <property type="project" value="UniProtKB-UniRule"/>
</dbReference>
<dbReference type="Gene3D" id="1.10.1520.10">
    <property type="entry name" value="Ribonuclease III domain"/>
    <property type="match status" value="1"/>
</dbReference>
<keyword evidence="7 15" id="KW-0507">mRNA processing</keyword>
<evidence type="ECO:0000256" key="14">
    <source>
        <dbReference type="ARBA" id="ARBA00022884"/>
    </source>
</evidence>
<comment type="subunit">
    <text evidence="4 15">Homodimer.</text>
</comment>
<feature type="binding site" evidence="15">
    <location>
        <position position="51"/>
    </location>
    <ligand>
        <name>Mg(2+)</name>
        <dbReference type="ChEBI" id="CHEBI:18420"/>
    </ligand>
</feature>
<dbReference type="GO" id="GO:0042802">
    <property type="term" value="F:identical protein binding"/>
    <property type="evidence" value="ECO:0007669"/>
    <property type="project" value="UniProtKB-ARBA"/>
</dbReference>
<evidence type="ECO:0000256" key="8">
    <source>
        <dbReference type="ARBA" id="ARBA00022694"/>
    </source>
</evidence>
<evidence type="ECO:0000256" key="15">
    <source>
        <dbReference type="HAMAP-Rule" id="MF_00104"/>
    </source>
</evidence>
<dbReference type="GO" id="GO:0046872">
    <property type="term" value="F:metal ion binding"/>
    <property type="evidence" value="ECO:0007669"/>
    <property type="project" value="UniProtKB-KW"/>
</dbReference>
<dbReference type="CDD" id="cd00593">
    <property type="entry name" value="RIBOc"/>
    <property type="match status" value="1"/>
</dbReference>
<evidence type="ECO:0000259" key="18">
    <source>
        <dbReference type="PROSITE" id="PS50142"/>
    </source>
</evidence>
<keyword evidence="10 15" id="KW-0479">Metal-binding</keyword>
<dbReference type="InterPro" id="IPR014720">
    <property type="entry name" value="dsRBD_dom"/>
</dbReference>
<keyword evidence="8 15" id="KW-0819">tRNA processing</keyword>
<gene>
    <name evidence="15" type="primary">rnc</name>
    <name evidence="19" type="ORF">SAMN04489760_11536</name>
</gene>
<keyword evidence="15" id="KW-0699">rRNA-binding</keyword>
<dbReference type="GO" id="GO:0008033">
    <property type="term" value="P:tRNA processing"/>
    <property type="evidence" value="ECO:0007669"/>
    <property type="project" value="UniProtKB-KW"/>
</dbReference>
<dbReference type="SUPFAM" id="SSF69065">
    <property type="entry name" value="RNase III domain-like"/>
    <property type="match status" value="1"/>
</dbReference>
<keyword evidence="11 15" id="KW-0255">Endonuclease</keyword>
<dbReference type="RefSeq" id="WP_093883710.1">
    <property type="nucleotide sequence ID" value="NZ_FOBS01000015.1"/>
</dbReference>
<dbReference type="Pfam" id="PF14622">
    <property type="entry name" value="Ribonucleas_3_3"/>
    <property type="match status" value="1"/>
</dbReference>
<feature type="domain" description="RNase III" evidence="18">
    <location>
        <begin position="9"/>
        <end position="138"/>
    </location>
</feature>
<evidence type="ECO:0000256" key="13">
    <source>
        <dbReference type="ARBA" id="ARBA00022842"/>
    </source>
</evidence>
<dbReference type="SMART" id="SM00358">
    <property type="entry name" value="DSRM"/>
    <property type="match status" value="1"/>
</dbReference>
<evidence type="ECO:0000256" key="1">
    <source>
        <dbReference type="ARBA" id="ARBA00000109"/>
    </source>
</evidence>
<proteinExistence type="inferred from homology"/>
<dbReference type="SMART" id="SM00535">
    <property type="entry name" value="RIBOc"/>
    <property type="match status" value="1"/>
</dbReference>
<reference evidence="19 20" key="1">
    <citation type="submission" date="2016-10" db="EMBL/GenBank/DDBJ databases">
        <authorList>
            <person name="de Groot N.N."/>
        </authorList>
    </citation>
    <scope>NUCLEOTIDE SEQUENCE [LARGE SCALE GENOMIC DNA]</scope>
    <source>
        <strain evidence="19 20">DSM 8423</strain>
    </source>
</reference>
<name>A0A1H7YAY6_9BACT</name>
<dbReference type="CDD" id="cd10845">
    <property type="entry name" value="DSRM_RNAse_III_family"/>
    <property type="match status" value="1"/>
</dbReference>
<dbReference type="InterPro" id="IPR000999">
    <property type="entry name" value="RNase_III_dom"/>
</dbReference>
<evidence type="ECO:0000256" key="9">
    <source>
        <dbReference type="ARBA" id="ARBA00022722"/>
    </source>
</evidence>
<dbReference type="Proteomes" id="UP000198744">
    <property type="component" value="Unassembled WGS sequence"/>
</dbReference>
<evidence type="ECO:0000259" key="17">
    <source>
        <dbReference type="PROSITE" id="PS50137"/>
    </source>
</evidence>
<dbReference type="GO" id="GO:0010468">
    <property type="term" value="P:regulation of gene expression"/>
    <property type="evidence" value="ECO:0007669"/>
    <property type="project" value="TreeGrafter"/>
</dbReference>
<accession>A0A1H7YAY6</accession>
<comment type="function">
    <text evidence="15">Digests double-stranded RNA. Involved in the processing of primary rRNA transcript to yield the immediate precursors to the large and small rRNAs (23S and 16S). Processes some mRNAs, and tRNAs when they are encoded in the rRNA operon. Processes pre-crRNA and tracrRNA of type II CRISPR loci if present in the organism.</text>
</comment>
<dbReference type="EC" id="3.1.26.3" evidence="15"/>
<evidence type="ECO:0000256" key="12">
    <source>
        <dbReference type="ARBA" id="ARBA00022801"/>
    </source>
</evidence>
<dbReference type="SUPFAM" id="SSF54768">
    <property type="entry name" value="dsRNA-binding domain-like"/>
    <property type="match status" value="1"/>
</dbReference>
<feature type="domain" description="DRBM" evidence="17">
    <location>
        <begin position="165"/>
        <end position="234"/>
    </location>
</feature>
<dbReference type="EMBL" id="FOBS01000015">
    <property type="protein sequence ID" value="SEM43153.1"/>
    <property type="molecule type" value="Genomic_DNA"/>
</dbReference>
<keyword evidence="9 15" id="KW-0540">Nuclease</keyword>
<keyword evidence="20" id="KW-1185">Reference proteome</keyword>
<dbReference type="STRING" id="43775.SAMN04489760_11536"/>
<feature type="binding site" evidence="15">
    <location>
        <position position="124"/>
    </location>
    <ligand>
        <name>Mg(2+)</name>
        <dbReference type="ChEBI" id="CHEBI:18420"/>
    </ligand>
</feature>
<evidence type="ECO:0000256" key="10">
    <source>
        <dbReference type="ARBA" id="ARBA00022723"/>
    </source>
</evidence>
<dbReference type="GO" id="GO:0019843">
    <property type="term" value="F:rRNA binding"/>
    <property type="evidence" value="ECO:0007669"/>
    <property type="project" value="UniProtKB-KW"/>
</dbReference>
<dbReference type="GO" id="GO:0004525">
    <property type="term" value="F:ribonuclease III activity"/>
    <property type="evidence" value="ECO:0007669"/>
    <property type="project" value="UniProtKB-UniRule"/>
</dbReference>
<keyword evidence="6 15" id="KW-0698">rRNA processing</keyword>
<evidence type="ECO:0000256" key="4">
    <source>
        <dbReference type="ARBA" id="ARBA00011738"/>
    </source>
</evidence>
<keyword evidence="14 15" id="KW-0694">RNA-binding</keyword>
<dbReference type="GO" id="GO:0005737">
    <property type="term" value="C:cytoplasm"/>
    <property type="evidence" value="ECO:0007669"/>
    <property type="project" value="UniProtKB-SubCell"/>
</dbReference>
<evidence type="ECO:0000256" key="3">
    <source>
        <dbReference type="ARBA" id="ARBA00010183"/>
    </source>
</evidence>
<dbReference type="NCBIfam" id="TIGR02191">
    <property type="entry name" value="RNaseIII"/>
    <property type="match status" value="1"/>
</dbReference>
<dbReference type="HAMAP" id="MF_00104">
    <property type="entry name" value="RNase_III"/>
    <property type="match status" value="1"/>
</dbReference>
<feature type="binding site" evidence="15">
    <location>
        <position position="127"/>
    </location>
    <ligand>
        <name>Mg(2+)</name>
        <dbReference type="ChEBI" id="CHEBI:18420"/>
    </ligand>
</feature>
<dbReference type="InterPro" id="IPR011907">
    <property type="entry name" value="RNase_III"/>
</dbReference>
<dbReference type="PANTHER" id="PTHR11207:SF0">
    <property type="entry name" value="RIBONUCLEASE 3"/>
    <property type="match status" value="1"/>
</dbReference>
<keyword evidence="13 15" id="KW-0460">Magnesium</keyword>
<evidence type="ECO:0000256" key="11">
    <source>
        <dbReference type="ARBA" id="ARBA00022759"/>
    </source>
</evidence>
<comment type="catalytic activity">
    <reaction evidence="1 15">
        <text>Endonucleolytic cleavage to 5'-phosphomonoester.</text>
        <dbReference type="EC" id="3.1.26.3"/>
    </reaction>
</comment>
<evidence type="ECO:0000256" key="7">
    <source>
        <dbReference type="ARBA" id="ARBA00022664"/>
    </source>
</evidence>
<dbReference type="Pfam" id="PF00035">
    <property type="entry name" value="dsrm"/>
    <property type="match status" value="1"/>
</dbReference>
<evidence type="ECO:0000313" key="20">
    <source>
        <dbReference type="Proteomes" id="UP000198744"/>
    </source>
</evidence>
<dbReference type="PROSITE" id="PS50137">
    <property type="entry name" value="DS_RBD"/>
    <property type="match status" value="1"/>
</dbReference>
<dbReference type="FunFam" id="3.30.160.20:FF:000003">
    <property type="entry name" value="Ribonuclease 3"/>
    <property type="match status" value="1"/>
</dbReference>
<dbReference type="FunFam" id="1.10.1520.10:FF:000001">
    <property type="entry name" value="Ribonuclease 3"/>
    <property type="match status" value="1"/>
</dbReference>
<dbReference type="GO" id="GO:0003725">
    <property type="term" value="F:double-stranded RNA binding"/>
    <property type="evidence" value="ECO:0007669"/>
    <property type="project" value="TreeGrafter"/>
</dbReference>
<keyword evidence="12 15" id="KW-0378">Hydrolase</keyword>
<evidence type="ECO:0000256" key="6">
    <source>
        <dbReference type="ARBA" id="ARBA00022552"/>
    </source>
</evidence>
<dbReference type="PROSITE" id="PS00517">
    <property type="entry name" value="RNASE_3_1"/>
    <property type="match status" value="1"/>
</dbReference>
<sequence length="240" mass="26786">MTEERLLALKELESSLSHSFGDISRLDQALVHRSYVNENPGFSSGDNERMEFLGDAVLELCITDLLMKTFPDYTEGQLSKLRASVVNEQPLAELARELDVGRFLLLGKGEESSGGRSKASILANTFEAIIAAVYLDGGFDRAYEVVRRLFSSLIEEGSRNLTYRDYKTTLQELSQNRFREIPRYSLIGEYGPDHDKIFESRLAIPGVLEATGKGKSKKEAEQNAARSALDTLLQKPDEKG</sequence>
<evidence type="ECO:0000256" key="16">
    <source>
        <dbReference type="SAM" id="MobiDB-lite"/>
    </source>
</evidence>
<dbReference type="GO" id="GO:0006364">
    <property type="term" value="P:rRNA processing"/>
    <property type="evidence" value="ECO:0007669"/>
    <property type="project" value="UniProtKB-UniRule"/>
</dbReference>
<dbReference type="AlphaFoldDB" id="A0A1H7YAY6"/>